<feature type="compositionally biased region" description="Polar residues" evidence="2">
    <location>
        <begin position="58"/>
        <end position="68"/>
    </location>
</feature>
<organism evidence="3 4">
    <name type="scientific">Adonisia turfae CCMR0082</name>
    <dbReference type="NCBI Taxonomy" id="2304604"/>
    <lineage>
        <taxon>Bacteria</taxon>
        <taxon>Bacillati</taxon>
        <taxon>Cyanobacteriota</taxon>
        <taxon>Adonisia</taxon>
        <taxon>Adonisia turfae</taxon>
    </lineage>
</organism>
<proteinExistence type="predicted"/>
<keyword evidence="1" id="KW-0175">Coiled coil</keyword>
<feature type="coiled-coil region" evidence="1">
    <location>
        <begin position="294"/>
        <end position="335"/>
    </location>
</feature>
<evidence type="ECO:0000256" key="1">
    <source>
        <dbReference type="SAM" id="Coils"/>
    </source>
</evidence>
<feature type="region of interest" description="Disordered" evidence="2">
    <location>
        <begin position="29"/>
        <end position="68"/>
    </location>
</feature>
<evidence type="ECO:0008006" key="5">
    <source>
        <dbReference type="Google" id="ProtNLM"/>
    </source>
</evidence>
<comment type="caution">
    <text evidence="3">The sequence shown here is derived from an EMBL/GenBank/DDBJ whole genome shotgun (WGS) entry which is preliminary data.</text>
</comment>
<reference evidence="3 4" key="1">
    <citation type="journal article" date="2020" name="Microb. Ecol.">
        <title>Ecogenomics of the Marine Benthic Filamentous Cyanobacterium Adonisia.</title>
        <authorList>
            <person name="Walter J.M."/>
            <person name="Coutinho F.H."/>
            <person name="Leomil L."/>
            <person name="Hargreaves P.I."/>
            <person name="Campeao M.E."/>
            <person name="Vieira V.V."/>
            <person name="Silva B.S."/>
            <person name="Fistarol G.O."/>
            <person name="Salomon P.S."/>
            <person name="Sawabe T."/>
            <person name="Mino S."/>
            <person name="Hosokawa M."/>
            <person name="Miyashita H."/>
            <person name="Maruyama F."/>
            <person name="van Verk M.C."/>
            <person name="Dutilh B.E."/>
            <person name="Thompson C.C."/>
            <person name="Thompson F.L."/>
        </authorList>
    </citation>
    <scope>NUCLEOTIDE SEQUENCE [LARGE SCALE GENOMIC DNA]</scope>
    <source>
        <strain evidence="3 4">CCMR0082</strain>
    </source>
</reference>
<sequence>MTDIPTNRNTKAQILDAYSELLKERNKLEKQLDKLQQEPKARPTTVVETKPSEPVKKMSQQPVDQPQDKMTATISTLAGLQGGFGSAVSELSEKLTSKAAQLQALRLAVAEELSQLEALHNLDDIQADTLDTLIQTCEDNSKAFESDFNQRSDTLENELQNLKQSWAKEQEEHKRSVKERDEEQQKTSQREAEEYDYTLNLQRSLAQTEYDQAQEERYRDLAEAKQTLEEQWAEREKAIALQEQQFAKLKAQVEAFEKEKATAIKQAKAEGEQTASAQTKIAADLRNKELDGFKRVYELRIQALEQTITTSEERIQTLSKQLAAALKQVQDLAVKAIEGASTIQSFEAFKSLAMEQAKTQMKGK</sequence>
<dbReference type="Proteomes" id="UP000473574">
    <property type="component" value="Unassembled WGS sequence"/>
</dbReference>
<evidence type="ECO:0000256" key="2">
    <source>
        <dbReference type="SAM" id="MobiDB-lite"/>
    </source>
</evidence>
<feature type="coiled-coil region" evidence="1">
    <location>
        <begin position="211"/>
        <end position="266"/>
    </location>
</feature>
<accession>A0A6M0S4G6</accession>
<dbReference type="EMBL" id="QZCE01000002">
    <property type="protein sequence ID" value="NEZ63419.1"/>
    <property type="molecule type" value="Genomic_DNA"/>
</dbReference>
<name>A0A6M0S4G6_9CYAN</name>
<gene>
    <name evidence="3" type="ORF">D0962_11585</name>
</gene>
<dbReference type="RefSeq" id="WP_163662779.1">
    <property type="nucleotide sequence ID" value="NZ_QZCE01000002.1"/>
</dbReference>
<evidence type="ECO:0000313" key="3">
    <source>
        <dbReference type="EMBL" id="NEZ63419.1"/>
    </source>
</evidence>
<protein>
    <recommendedName>
        <fullName evidence="5">Myosin heavy chain</fullName>
    </recommendedName>
</protein>
<feature type="region of interest" description="Disordered" evidence="2">
    <location>
        <begin position="169"/>
        <end position="194"/>
    </location>
</feature>
<feature type="compositionally biased region" description="Basic and acidic residues" evidence="2">
    <location>
        <begin position="29"/>
        <end position="41"/>
    </location>
</feature>
<evidence type="ECO:0000313" key="4">
    <source>
        <dbReference type="Proteomes" id="UP000473574"/>
    </source>
</evidence>
<dbReference type="AlphaFoldDB" id="A0A6M0S4G6"/>
<feature type="compositionally biased region" description="Basic and acidic residues" evidence="2">
    <location>
        <begin position="169"/>
        <end position="192"/>
    </location>
</feature>